<proteinExistence type="predicted"/>
<reference evidence="3 4" key="1">
    <citation type="submission" date="2019-12" db="EMBL/GenBank/DDBJ databases">
        <title>Sporaefaciens musculi gen. nov., sp. nov., a novel bacterium isolated from the caecum of an obese mouse.</title>
        <authorList>
            <person name="Rasmussen T.S."/>
            <person name="Streidl T."/>
            <person name="Hitch T.C.A."/>
            <person name="Wortmann E."/>
            <person name="Deptula P."/>
            <person name="Hansen M."/>
            <person name="Nielsen D.S."/>
            <person name="Clavel T."/>
            <person name="Vogensen F.K."/>
        </authorList>
    </citation>
    <scope>NUCLEOTIDE SEQUENCE [LARGE SCALE GENOMIC DNA]</scope>
    <source>
        <strain evidence="3 4">WCA-9-b2</strain>
    </source>
</reference>
<keyword evidence="4" id="KW-1185">Reference proteome</keyword>
<sequence length="121" mass="13884">MIKRGEVPEGYRKTKLGIIPERWKLEVFSDVTIIEGGLVDPRIEPYASMFHIGSENIERDTGRIQNVKKALEQGLISGKYEFDENCIIYSKIRPNLNKVCIPNYKGICSADCYVIKVKEKF</sequence>
<protein>
    <submittedName>
        <fullName evidence="3">Uncharacterized protein</fullName>
    </submittedName>
</protein>
<dbReference type="EMBL" id="WUQX01000001">
    <property type="protein sequence ID" value="MXP78486.1"/>
    <property type="molecule type" value="Genomic_DNA"/>
</dbReference>
<dbReference type="RefSeq" id="WP_159755152.1">
    <property type="nucleotide sequence ID" value="NZ_WUQX01000001.1"/>
</dbReference>
<organism evidence="3 4">
    <name type="scientific">Sporofaciens musculi</name>
    <dbReference type="NCBI Taxonomy" id="2681861"/>
    <lineage>
        <taxon>Bacteria</taxon>
        <taxon>Bacillati</taxon>
        <taxon>Bacillota</taxon>
        <taxon>Clostridia</taxon>
        <taxon>Lachnospirales</taxon>
        <taxon>Lachnospiraceae</taxon>
        <taxon>Sporofaciens</taxon>
    </lineage>
</organism>
<evidence type="ECO:0000256" key="2">
    <source>
        <dbReference type="ARBA" id="ARBA00023125"/>
    </source>
</evidence>
<comment type="caution">
    <text evidence="3">The sequence shown here is derived from an EMBL/GenBank/DDBJ whole genome shotgun (WGS) entry which is preliminary data.</text>
</comment>
<keyword evidence="1" id="KW-0680">Restriction system</keyword>
<keyword evidence="2" id="KW-0238">DNA-binding</keyword>
<dbReference type="GO" id="GO:0009307">
    <property type="term" value="P:DNA restriction-modification system"/>
    <property type="evidence" value="ECO:0007669"/>
    <property type="project" value="UniProtKB-KW"/>
</dbReference>
<gene>
    <name evidence="3" type="ORF">GN277_25050</name>
</gene>
<accession>A0A7X3ML94</accession>
<evidence type="ECO:0000313" key="4">
    <source>
        <dbReference type="Proteomes" id="UP000460412"/>
    </source>
</evidence>
<evidence type="ECO:0000313" key="3">
    <source>
        <dbReference type="EMBL" id="MXP78486.1"/>
    </source>
</evidence>
<dbReference type="AlphaFoldDB" id="A0A7X3ML94"/>
<name>A0A7X3ML94_9FIRM</name>
<dbReference type="Proteomes" id="UP000460412">
    <property type="component" value="Unassembled WGS sequence"/>
</dbReference>
<dbReference type="InterPro" id="IPR044946">
    <property type="entry name" value="Restrct_endonuc_typeI_TRD_sf"/>
</dbReference>
<dbReference type="GO" id="GO:0003677">
    <property type="term" value="F:DNA binding"/>
    <property type="evidence" value="ECO:0007669"/>
    <property type="project" value="UniProtKB-KW"/>
</dbReference>
<evidence type="ECO:0000256" key="1">
    <source>
        <dbReference type="ARBA" id="ARBA00022747"/>
    </source>
</evidence>
<dbReference type="SUPFAM" id="SSF116734">
    <property type="entry name" value="DNA methylase specificity domain"/>
    <property type="match status" value="1"/>
</dbReference>
<dbReference type="Gene3D" id="3.90.220.20">
    <property type="entry name" value="DNA methylase specificity domains"/>
    <property type="match status" value="1"/>
</dbReference>